<evidence type="ECO:0000313" key="1">
    <source>
        <dbReference type="EMBL" id="KAF9645273.1"/>
    </source>
</evidence>
<protein>
    <submittedName>
        <fullName evidence="1">Uncharacterized protein</fullName>
    </submittedName>
</protein>
<dbReference type="EMBL" id="MU118097">
    <property type="protein sequence ID" value="KAF9645273.1"/>
    <property type="molecule type" value="Genomic_DNA"/>
</dbReference>
<dbReference type="Proteomes" id="UP000886501">
    <property type="component" value="Unassembled WGS sequence"/>
</dbReference>
<organism evidence="1 2">
    <name type="scientific">Thelephora ganbajun</name>
    <name type="common">Ganba fungus</name>
    <dbReference type="NCBI Taxonomy" id="370292"/>
    <lineage>
        <taxon>Eukaryota</taxon>
        <taxon>Fungi</taxon>
        <taxon>Dikarya</taxon>
        <taxon>Basidiomycota</taxon>
        <taxon>Agaricomycotina</taxon>
        <taxon>Agaricomycetes</taxon>
        <taxon>Thelephorales</taxon>
        <taxon>Thelephoraceae</taxon>
        <taxon>Thelephora</taxon>
    </lineage>
</organism>
<reference evidence="1" key="1">
    <citation type="submission" date="2019-10" db="EMBL/GenBank/DDBJ databases">
        <authorList>
            <consortium name="DOE Joint Genome Institute"/>
            <person name="Kuo A."/>
            <person name="Miyauchi S."/>
            <person name="Kiss E."/>
            <person name="Drula E."/>
            <person name="Kohler A."/>
            <person name="Sanchez-Garcia M."/>
            <person name="Andreopoulos B."/>
            <person name="Barry K.W."/>
            <person name="Bonito G."/>
            <person name="Buee M."/>
            <person name="Carver A."/>
            <person name="Chen C."/>
            <person name="Cichocki N."/>
            <person name="Clum A."/>
            <person name="Culley D."/>
            <person name="Crous P.W."/>
            <person name="Fauchery L."/>
            <person name="Girlanda M."/>
            <person name="Hayes R."/>
            <person name="Keri Z."/>
            <person name="Labutti K."/>
            <person name="Lipzen A."/>
            <person name="Lombard V."/>
            <person name="Magnuson J."/>
            <person name="Maillard F."/>
            <person name="Morin E."/>
            <person name="Murat C."/>
            <person name="Nolan M."/>
            <person name="Ohm R."/>
            <person name="Pangilinan J."/>
            <person name="Pereira M."/>
            <person name="Perotto S."/>
            <person name="Peter M."/>
            <person name="Riley R."/>
            <person name="Sitrit Y."/>
            <person name="Stielow B."/>
            <person name="Szollosi G."/>
            <person name="Zifcakova L."/>
            <person name="Stursova M."/>
            <person name="Spatafora J.W."/>
            <person name="Tedersoo L."/>
            <person name="Vaario L.-M."/>
            <person name="Yamada A."/>
            <person name="Yan M."/>
            <person name="Wang P."/>
            <person name="Xu J."/>
            <person name="Bruns T."/>
            <person name="Baldrian P."/>
            <person name="Vilgalys R."/>
            <person name="Henrissat B."/>
            <person name="Grigoriev I.V."/>
            <person name="Hibbett D."/>
            <person name="Nagy L.G."/>
            <person name="Martin F.M."/>
        </authorList>
    </citation>
    <scope>NUCLEOTIDE SEQUENCE</scope>
    <source>
        <strain evidence="1">P2</strain>
    </source>
</reference>
<proteinExistence type="predicted"/>
<name>A0ACB6Z7F9_THEGA</name>
<keyword evidence="2" id="KW-1185">Reference proteome</keyword>
<sequence>MASNVHRSCNLIEQAKYQPDESSGAKADSLPPGSMSDPHLPPEICDYIVDLLRNKQDTLERCCLVSRSWVPRTRKHLFADIGFLYPDYLMRWKKAFPDPSRSPGYHTHTLTIGCPEVVTAADAQEGGWIRAFSNVIRLEVLSGFMNLDDSTVSLVPFHSFSPALKSLRVASKAFPCTRILDLVCSFRLLEDLDLIQLMVAIVPIAEEGFIF</sequence>
<comment type="caution">
    <text evidence="1">The sequence shown here is derived from an EMBL/GenBank/DDBJ whole genome shotgun (WGS) entry which is preliminary data.</text>
</comment>
<accession>A0ACB6Z7F9</accession>
<gene>
    <name evidence="1" type="ORF">BDM02DRAFT_604862</name>
</gene>
<reference evidence="1" key="2">
    <citation type="journal article" date="2020" name="Nat. Commun.">
        <title>Large-scale genome sequencing of mycorrhizal fungi provides insights into the early evolution of symbiotic traits.</title>
        <authorList>
            <person name="Miyauchi S."/>
            <person name="Kiss E."/>
            <person name="Kuo A."/>
            <person name="Drula E."/>
            <person name="Kohler A."/>
            <person name="Sanchez-Garcia M."/>
            <person name="Morin E."/>
            <person name="Andreopoulos B."/>
            <person name="Barry K.W."/>
            <person name="Bonito G."/>
            <person name="Buee M."/>
            <person name="Carver A."/>
            <person name="Chen C."/>
            <person name="Cichocki N."/>
            <person name="Clum A."/>
            <person name="Culley D."/>
            <person name="Crous P.W."/>
            <person name="Fauchery L."/>
            <person name="Girlanda M."/>
            <person name="Hayes R.D."/>
            <person name="Keri Z."/>
            <person name="LaButti K."/>
            <person name="Lipzen A."/>
            <person name="Lombard V."/>
            <person name="Magnuson J."/>
            <person name="Maillard F."/>
            <person name="Murat C."/>
            <person name="Nolan M."/>
            <person name="Ohm R.A."/>
            <person name="Pangilinan J."/>
            <person name="Pereira M.F."/>
            <person name="Perotto S."/>
            <person name="Peter M."/>
            <person name="Pfister S."/>
            <person name="Riley R."/>
            <person name="Sitrit Y."/>
            <person name="Stielow J.B."/>
            <person name="Szollosi G."/>
            <person name="Zifcakova L."/>
            <person name="Stursova M."/>
            <person name="Spatafora J.W."/>
            <person name="Tedersoo L."/>
            <person name="Vaario L.M."/>
            <person name="Yamada A."/>
            <person name="Yan M."/>
            <person name="Wang P."/>
            <person name="Xu J."/>
            <person name="Bruns T."/>
            <person name="Baldrian P."/>
            <person name="Vilgalys R."/>
            <person name="Dunand C."/>
            <person name="Henrissat B."/>
            <person name="Grigoriev I.V."/>
            <person name="Hibbett D."/>
            <person name="Nagy L.G."/>
            <person name="Martin F.M."/>
        </authorList>
    </citation>
    <scope>NUCLEOTIDE SEQUENCE</scope>
    <source>
        <strain evidence="1">P2</strain>
    </source>
</reference>
<evidence type="ECO:0000313" key="2">
    <source>
        <dbReference type="Proteomes" id="UP000886501"/>
    </source>
</evidence>